<evidence type="ECO:0000313" key="1">
    <source>
        <dbReference type="EMBL" id="JAE34421.1"/>
    </source>
</evidence>
<proteinExistence type="predicted"/>
<dbReference type="AlphaFoldDB" id="A0A0A9HHT7"/>
<reference evidence="1" key="1">
    <citation type="submission" date="2014-09" db="EMBL/GenBank/DDBJ databases">
        <authorList>
            <person name="Magalhaes I.L.F."/>
            <person name="Oliveira U."/>
            <person name="Santos F.R."/>
            <person name="Vidigal T.H.D.A."/>
            <person name="Brescovit A.D."/>
            <person name="Santos A.J."/>
        </authorList>
    </citation>
    <scope>NUCLEOTIDE SEQUENCE</scope>
    <source>
        <tissue evidence="1">Shoot tissue taken approximately 20 cm above the soil surface</tissue>
    </source>
</reference>
<sequence length="24" mass="2766">MYISKLYPSYGCKTHKFSTLGELV</sequence>
<accession>A0A0A9HHT7</accession>
<reference evidence="1" key="2">
    <citation type="journal article" date="2015" name="Data Brief">
        <title>Shoot transcriptome of the giant reed, Arundo donax.</title>
        <authorList>
            <person name="Barrero R.A."/>
            <person name="Guerrero F.D."/>
            <person name="Moolhuijzen P."/>
            <person name="Goolsby J.A."/>
            <person name="Tidwell J."/>
            <person name="Bellgard S.E."/>
            <person name="Bellgard M.I."/>
        </authorList>
    </citation>
    <scope>NUCLEOTIDE SEQUENCE</scope>
    <source>
        <tissue evidence="1">Shoot tissue taken approximately 20 cm above the soil surface</tissue>
    </source>
</reference>
<name>A0A0A9HHT7_ARUDO</name>
<organism evidence="1">
    <name type="scientific">Arundo donax</name>
    <name type="common">Giant reed</name>
    <name type="synonym">Donax arundinaceus</name>
    <dbReference type="NCBI Taxonomy" id="35708"/>
    <lineage>
        <taxon>Eukaryota</taxon>
        <taxon>Viridiplantae</taxon>
        <taxon>Streptophyta</taxon>
        <taxon>Embryophyta</taxon>
        <taxon>Tracheophyta</taxon>
        <taxon>Spermatophyta</taxon>
        <taxon>Magnoliopsida</taxon>
        <taxon>Liliopsida</taxon>
        <taxon>Poales</taxon>
        <taxon>Poaceae</taxon>
        <taxon>PACMAD clade</taxon>
        <taxon>Arundinoideae</taxon>
        <taxon>Arundineae</taxon>
        <taxon>Arundo</taxon>
    </lineage>
</organism>
<protein>
    <submittedName>
        <fullName evidence="1">Uncharacterized protein</fullName>
    </submittedName>
</protein>
<dbReference type="EMBL" id="GBRH01163475">
    <property type="protein sequence ID" value="JAE34421.1"/>
    <property type="molecule type" value="Transcribed_RNA"/>
</dbReference>